<dbReference type="AlphaFoldDB" id="B8EJP7"/>
<reference evidence="3 4" key="1">
    <citation type="journal article" date="2010" name="J. Bacteriol.">
        <title>Complete genome sequence of the aerobic facultative methanotroph Methylocella silvestris BL2.</title>
        <authorList>
            <person name="Chen Y."/>
            <person name="Crombie A."/>
            <person name="Rahman M.T."/>
            <person name="Dedysh S.N."/>
            <person name="Liesack W."/>
            <person name="Stott M.B."/>
            <person name="Alam M."/>
            <person name="Theisen A.R."/>
            <person name="Murrell J.C."/>
            <person name="Dunfield P.F."/>
        </authorList>
    </citation>
    <scope>NUCLEOTIDE SEQUENCE [LARGE SCALE GENOMIC DNA]</scope>
    <source>
        <strain evidence="4">DSM 15510 / CIP 108128 / LMG 27833 / NCIMB 13906 / BL2</strain>
    </source>
</reference>
<dbReference type="RefSeq" id="WP_012589521.1">
    <property type="nucleotide sequence ID" value="NC_011666.1"/>
</dbReference>
<dbReference type="OrthoDB" id="6206554at2"/>
<evidence type="ECO:0000313" key="4">
    <source>
        <dbReference type="Proteomes" id="UP000002257"/>
    </source>
</evidence>
<dbReference type="EMBL" id="CP001280">
    <property type="protein sequence ID" value="ACK49451.1"/>
    <property type="molecule type" value="Genomic_DNA"/>
</dbReference>
<sequence>MSLTFADPQFLWLTPLAALPLLGGLLRRSAYPSLGGVPVDVLSRLLSLALTFAAVAAIGSTALALTGPRRGGELVEKIGDGAETALLIDRSGSMNETFAGRPPEGGEESKANAARRVLQDYVRRRQHDRFGVVGFSTSPIRMLPLTDNMDAVLGAVAAIDRPGLDYTDIGRGLSTALSLLSEDAGQSPRVLLLVSDGAAVIDPKVQQTLRMTFARMPVNLYWLFLRTANSTGISDTPKPGEDTPQAMPERHLDLFFKSLKIPYKAFEVENPGAVEAAVAEIGRLETHPIVYRERLPTEDLTGFFAALGLLSSLALVAAKIFETGLFKSSLPLGLPQAAGPSRRRAA</sequence>
<feature type="domain" description="VWFA" evidence="2">
    <location>
        <begin position="83"/>
        <end position="197"/>
    </location>
</feature>
<evidence type="ECO:0000313" key="3">
    <source>
        <dbReference type="EMBL" id="ACK49451.1"/>
    </source>
</evidence>
<dbReference type="InterPro" id="IPR002035">
    <property type="entry name" value="VWF_A"/>
</dbReference>
<keyword evidence="1" id="KW-1133">Transmembrane helix</keyword>
<dbReference type="SMART" id="SM00327">
    <property type="entry name" value="VWA"/>
    <property type="match status" value="1"/>
</dbReference>
<dbReference type="CDD" id="cd00198">
    <property type="entry name" value="vWFA"/>
    <property type="match status" value="1"/>
</dbReference>
<keyword evidence="1" id="KW-0472">Membrane</keyword>
<dbReference type="SUPFAM" id="SSF53300">
    <property type="entry name" value="vWA-like"/>
    <property type="match status" value="1"/>
</dbReference>
<dbReference type="STRING" id="395965.Msil_0478"/>
<organism evidence="3 4">
    <name type="scientific">Methylocella silvestris (strain DSM 15510 / CIP 108128 / LMG 27833 / NCIMB 13906 / BL2)</name>
    <dbReference type="NCBI Taxonomy" id="395965"/>
    <lineage>
        <taxon>Bacteria</taxon>
        <taxon>Pseudomonadati</taxon>
        <taxon>Pseudomonadota</taxon>
        <taxon>Alphaproteobacteria</taxon>
        <taxon>Hyphomicrobiales</taxon>
        <taxon>Beijerinckiaceae</taxon>
        <taxon>Methylocella</taxon>
    </lineage>
</organism>
<dbReference type="eggNOG" id="COG2304">
    <property type="taxonomic scope" value="Bacteria"/>
</dbReference>
<dbReference type="PROSITE" id="PS50234">
    <property type="entry name" value="VWFA"/>
    <property type="match status" value="1"/>
</dbReference>
<dbReference type="Proteomes" id="UP000002257">
    <property type="component" value="Chromosome"/>
</dbReference>
<keyword evidence="1" id="KW-0812">Transmembrane</keyword>
<dbReference type="Gene3D" id="3.40.50.410">
    <property type="entry name" value="von Willebrand factor, type A domain"/>
    <property type="match status" value="1"/>
</dbReference>
<evidence type="ECO:0000256" key="1">
    <source>
        <dbReference type="SAM" id="Phobius"/>
    </source>
</evidence>
<feature type="transmembrane region" description="Helical" evidence="1">
    <location>
        <begin position="45"/>
        <end position="65"/>
    </location>
</feature>
<evidence type="ECO:0000259" key="2">
    <source>
        <dbReference type="PROSITE" id="PS50234"/>
    </source>
</evidence>
<name>B8EJP7_METSB</name>
<dbReference type="HOGENOM" id="CLU_071823_0_0_5"/>
<accession>B8EJP7</accession>
<gene>
    <name evidence="3" type="ordered locus">Msil_0478</name>
</gene>
<dbReference type="Pfam" id="PF13519">
    <property type="entry name" value="VWA_2"/>
    <property type="match status" value="1"/>
</dbReference>
<protein>
    <submittedName>
        <fullName evidence="3">von Willebrand factor type A</fullName>
    </submittedName>
</protein>
<keyword evidence="4" id="KW-1185">Reference proteome</keyword>
<dbReference type="KEGG" id="msl:Msil_0478"/>
<dbReference type="InterPro" id="IPR036465">
    <property type="entry name" value="vWFA_dom_sf"/>
</dbReference>
<proteinExistence type="predicted"/>